<dbReference type="EMBL" id="JBBPBN010000017">
    <property type="protein sequence ID" value="KAK9019376.1"/>
    <property type="molecule type" value="Genomic_DNA"/>
</dbReference>
<comment type="caution">
    <text evidence="1">The sequence shown here is derived from an EMBL/GenBank/DDBJ whole genome shotgun (WGS) entry which is preliminary data.</text>
</comment>
<dbReference type="Proteomes" id="UP001396334">
    <property type="component" value="Unassembled WGS sequence"/>
</dbReference>
<organism evidence="1 2">
    <name type="scientific">Hibiscus sabdariffa</name>
    <name type="common">roselle</name>
    <dbReference type="NCBI Taxonomy" id="183260"/>
    <lineage>
        <taxon>Eukaryota</taxon>
        <taxon>Viridiplantae</taxon>
        <taxon>Streptophyta</taxon>
        <taxon>Embryophyta</taxon>
        <taxon>Tracheophyta</taxon>
        <taxon>Spermatophyta</taxon>
        <taxon>Magnoliopsida</taxon>
        <taxon>eudicotyledons</taxon>
        <taxon>Gunneridae</taxon>
        <taxon>Pentapetalae</taxon>
        <taxon>rosids</taxon>
        <taxon>malvids</taxon>
        <taxon>Malvales</taxon>
        <taxon>Malvaceae</taxon>
        <taxon>Malvoideae</taxon>
        <taxon>Hibiscus</taxon>
    </lineage>
</organism>
<name>A0ABR2S2B4_9ROSI</name>
<sequence length="173" mass="18537">MPWLTLTDAEGFHSPHATAKNDCKREKDIDNWCIGPALKSSSGNDICIPAINKQVVPCLRQCMCTQQACLINSLTSSLQPVQAAIACFGTNSQVVLQVSGGGRLVLPGSQSGSTSASSLEAVPGMKVHNRRILCCKQRLHGLQKGVDLIAANWYGITQMINAVKKVSKASFRV</sequence>
<proteinExistence type="predicted"/>
<reference evidence="1 2" key="1">
    <citation type="journal article" date="2024" name="G3 (Bethesda)">
        <title>Genome assembly of Hibiscus sabdariffa L. provides insights into metabolisms of medicinal natural products.</title>
        <authorList>
            <person name="Kim T."/>
        </authorList>
    </citation>
    <scope>NUCLEOTIDE SEQUENCE [LARGE SCALE GENOMIC DNA]</scope>
    <source>
        <strain evidence="1">TK-2024</strain>
        <tissue evidence="1">Old leaves</tissue>
    </source>
</reference>
<accession>A0ABR2S2B4</accession>
<evidence type="ECO:0000313" key="1">
    <source>
        <dbReference type="EMBL" id="KAK9019376.1"/>
    </source>
</evidence>
<gene>
    <name evidence="1" type="ORF">V6N11_053900</name>
</gene>
<protein>
    <submittedName>
        <fullName evidence="1">Uncharacterized protein</fullName>
    </submittedName>
</protein>
<evidence type="ECO:0000313" key="2">
    <source>
        <dbReference type="Proteomes" id="UP001396334"/>
    </source>
</evidence>
<keyword evidence="2" id="KW-1185">Reference proteome</keyword>